<dbReference type="OrthoDB" id="9802248at2"/>
<dbReference type="GO" id="GO:0046872">
    <property type="term" value="F:metal ion binding"/>
    <property type="evidence" value="ECO:0007669"/>
    <property type="project" value="UniProtKB-KW"/>
</dbReference>
<accession>A0A1T4N095</accession>
<evidence type="ECO:0000256" key="3">
    <source>
        <dbReference type="ARBA" id="ARBA00022801"/>
    </source>
</evidence>
<dbReference type="AlphaFoldDB" id="A0A1T4N095"/>
<dbReference type="PANTHER" id="PTHR46233:SF3">
    <property type="entry name" value="HYDROXYACYLGLUTATHIONE HYDROLASE GLOC"/>
    <property type="match status" value="1"/>
</dbReference>
<dbReference type="Gene3D" id="3.60.15.10">
    <property type="entry name" value="Ribonuclease Z/Hydroxyacylglutathione hydrolase-like"/>
    <property type="match status" value="1"/>
</dbReference>
<protein>
    <submittedName>
        <fullName evidence="6">Glyoxylase, beta-lactamase superfamily II</fullName>
    </submittedName>
</protein>
<dbReference type="CDD" id="cd06262">
    <property type="entry name" value="metallo-hydrolase-like_MBL-fold"/>
    <property type="match status" value="1"/>
</dbReference>
<evidence type="ECO:0000256" key="2">
    <source>
        <dbReference type="ARBA" id="ARBA00022723"/>
    </source>
</evidence>
<dbReference type="PANTHER" id="PTHR46233">
    <property type="entry name" value="HYDROXYACYLGLUTATHIONE HYDROLASE GLOC"/>
    <property type="match status" value="1"/>
</dbReference>
<dbReference type="Pfam" id="PF00753">
    <property type="entry name" value="Lactamase_B"/>
    <property type="match status" value="1"/>
</dbReference>
<organism evidence="6 7">
    <name type="scientific">Selenihalanaerobacter shriftii</name>
    <dbReference type="NCBI Taxonomy" id="142842"/>
    <lineage>
        <taxon>Bacteria</taxon>
        <taxon>Bacillati</taxon>
        <taxon>Bacillota</taxon>
        <taxon>Clostridia</taxon>
        <taxon>Halanaerobiales</taxon>
        <taxon>Halobacteroidaceae</taxon>
        <taxon>Selenihalanaerobacter</taxon>
    </lineage>
</organism>
<dbReference type="EMBL" id="FUWM01000012">
    <property type="protein sequence ID" value="SJZ72534.1"/>
    <property type="molecule type" value="Genomic_DNA"/>
</dbReference>
<keyword evidence="4" id="KW-0862">Zinc</keyword>
<dbReference type="RefSeq" id="WP_078810124.1">
    <property type="nucleotide sequence ID" value="NZ_FUWM01000012.1"/>
</dbReference>
<comment type="cofactor">
    <cofactor evidence="1">
        <name>Zn(2+)</name>
        <dbReference type="ChEBI" id="CHEBI:29105"/>
    </cofactor>
</comment>
<evidence type="ECO:0000259" key="5">
    <source>
        <dbReference type="SMART" id="SM00849"/>
    </source>
</evidence>
<reference evidence="7" key="1">
    <citation type="submission" date="2017-02" db="EMBL/GenBank/DDBJ databases">
        <authorList>
            <person name="Varghese N."/>
            <person name="Submissions S."/>
        </authorList>
    </citation>
    <scope>NUCLEOTIDE SEQUENCE [LARGE SCALE GENOMIC DNA]</scope>
    <source>
        <strain evidence="7">ATCC BAA-73</strain>
    </source>
</reference>
<keyword evidence="3" id="KW-0378">Hydrolase</keyword>
<dbReference type="Proteomes" id="UP000190625">
    <property type="component" value="Unassembled WGS sequence"/>
</dbReference>
<evidence type="ECO:0000256" key="1">
    <source>
        <dbReference type="ARBA" id="ARBA00001947"/>
    </source>
</evidence>
<evidence type="ECO:0000256" key="4">
    <source>
        <dbReference type="ARBA" id="ARBA00022833"/>
    </source>
</evidence>
<keyword evidence="2" id="KW-0479">Metal-binding</keyword>
<keyword evidence="7" id="KW-1185">Reference proteome</keyword>
<evidence type="ECO:0000313" key="7">
    <source>
        <dbReference type="Proteomes" id="UP000190625"/>
    </source>
</evidence>
<dbReference type="GO" id="GO:0016787">
    <property type="term" value="F:hydrolase activity"/>
    <property type="evidence" value="ECO:0007669"/>
    <property type="project" value="UniProtKB-KW"/>
</dbReference>
<evidence type="ECO:0000313" key="6">
    <source>
        <dbReference type="EMBL" id="SJZ72534.1"/>
    </source>
</evidence>
<sequence>MILKELGVGQLDTNCYILGDEETGQAIVIDPGAEGKRILSILDKNDLKIKYIVNTHGHHDHIGANGFLLENNDAELFIHSADAEYLTNSKYNLSFYHKSTPIEGPEADRLLSEGDQIKCGEWNLKVIHTPGHTPGGILLKGNGKLFSGDTIFTMGIGRTDLPNASTEQIKKSIQEKILTIEENLEVYPGHGPHGMLEEIKSVNPYL</sequence>
<dbReference type="SUPFAM" id="SSF56281">
    <property type="entry name" value="Metallo-hydrolase/oxidoreductase"/>
    <property type="match status" value="1"/>
</dbReference>
<proteinExistence type="predicted"/>
<feature type="domain" description="Metallo-beta-lactamase" evidence="5">
    <location>
        <begin position="12"/>
        <end position="190"/>
    </location>
</feature>
<name>A0A1T4N095_9FIRM</name>
<dbReference type="InterPro" id="IPR051453">
    <property type="entry name" value="MBL_Glyoxalase_II"/>
</dbReference>
<gene>
    <name evidence="6" type="ORF">SAMN02745118_01663</name>
</gene>
<dbReference type="SMART" id="SM00849">
    <property type="entry name" value="Lactamase_B"/>
    <property type="match status" value="1"/>
</dbReference>
<dbReference type="InterPro" id="IPR001279">
    <property type="entry name" value="Metallo-B-lactamas"/>
</dbReference>
<dbReference type="InterPro" id="IPR036866">
    <property type="entry name" value="RibonucZ/Hydroxyglut_hydro"/>
</dbReference>
<dbReference type="STRING" id="142842.SAMN02745118_01663"/>